<feature type="domain" description="Putative zinc-finger" evidence="4">
    <location>
        <begin position="6"/>
        <end position="38"/>
    </location>
</feature>
<evidence type="ECO:0000256" key="1">
    <source>
        <dbReference type="ARBA" id="ARBA00024353"/>
    </source>
</evidence>
<dbReference type="Pfam" id="PF13490">
    <property type="entry name" value="zf-HC2"/>
    <property type="match status" value="1"/>
</dbReference>
<keyword evidence="6" id="KW-1185">Reference proteome</keyword>
<evidence type="ECO:0000259" key="4">
    <source>
        <dbReference type="Pfam" id="PF13490"/>
    </source>
</evidence>
<gene>
    <name evidence="5" type="ORF">J2Z83_002101</name>
</gene>
<name>A0ABS4IGC9_9BACI</name>
<evidence type="ECO:0000256" key="3">
    <source>
        <dbReference type="SAM" id="Phobius"/>
    </source>
</evidence>
<keyword evidence="3" id="KW-1133">Transmembrane helix</keyword>
<comment type="similarity">
    <text evidence="1">Belongs to the zinc-associated anti-sigma factor (ZAS) superfamily. Anti-sigma-W factor family.</text>
</comment>
<protein>
    <recommendedName>
        <fullName evidence="2">Anti-sigma-W factor RsiW</fullName>
    </recommendedName>
</protein>
<feature type="transmembrane region" description="Helical" evidence="3">
    <location>
        <begin position="89"/>
        <end position="108"/>
    </location>
</feature>
<keyword evidence="3" id="KW-0472">Membrane</keyword>
<accession>A0ABS4IGC9</accession>
<dbReference type="InterPro" id="IPR027383">
    <property type="entry name" value="Znf_put"/>
</dbReference>
<comment type="caution">
    <text evidence="5">The sequence shown here is derived from an EMBL/GenBank/DDBJ whole genome shotgun (WGS) entry which is preliminary data.</text>
</comment>
<reference evidence="5 6" key="1">
    <citation type="submission" date="2021-03" db="EMBL/GenBank/DDBJ databases">
        <title>Genomic Encyclopedia of Type Strains, Phase IV (KMG-IV): sequencing the most valuable type-strain genomes for metagenomic binning, comparative biology and taxonomic classification.</title>
        <authorList>
            <person name="Goeker M."/>
        </authorList>
    </citation>
    <scope>NUCLEOTIDE SEQUENCE [LARGE SCALE GENOMIC DNA]</scope>
    <source>
        <strain evidence="5 6">DSM 25609</strain>
    </source>
</reference>
<evidence type="ECO:0000313" key="5">
    <source>
        <dbReference type="EMBL" id="MBP1969993.1"/>
    </source>
</evidence>
<proteinExistence type="inferred from homology"/>
<evidence type="ECO:0000256" key="2">
    <source>
        <dbReference type="ARBA" id="ARBA00024438"/>
    </source>
</evidence>
<dbReference type="RefSeq" id="WP_264917261.1">
    <property type="nucleotide sequence ID" value="NZ_CP110224.1"/>
</dbReference>
<sequence length="211" mass="23957">MNYHDEAIGYMHRYLDGDLKQVEEKFLRRHLEQCETCQKHFHELNRTITLLQGAEHIQAPVNFTGPVMQKLPVEKKSLKYLRWYKAHPIATLVLVSLIFLMSAVFSTWNQDGDLVVSKQEGLIIEGDTVIVPSNVTVASDLFVKNGDLIIEGTVNGDITLINGQLVDDAPMENESLMASAGEVNGELQQVNQFFGWIWYQIKDFFQGVFAL</sequence>
<dbReference type="InterPro" id="IPR041916">
    <property type="entry name" value="Anti_sigma_zinc_sf"/>
</dbReference>
<dbReference type="Proteomes" id="UP001519345">
    <property type="component" value="Unassembled WGS sequence"/>
</dbReference>
<organism evidence="5 6">
    <name type="scientific">Virgibacillus natechei</name>
    <dbReference type="NCBI Taxonomy" id="1216297"/>
    <lineage>
        <taxon>Bacteria</taxon>
        <taxon>Bacillati</taxon>
        <taxon>Bacillota</taxon>
        <taxon>Bacilli</taxon>
        <taxon>Bacillales</taxon>
        <taxon>Bacillaceae</taxon>
        <taxon>Virgibacillus</taxon>
    </lineage>
</organism>
<evidence type="ECO:0000313" key="6">
    <source>
        <dbReference type="Proteomes" id="UP001519345"/>
    </source>
</evidence>
<dbReference type="Gene3D" id="1.10.10.1320">
    <property type="entry name" value="Anti-sigma factor, zinc-finger domain"/>
    <property type="match status" value="1"/>
</dbReference>
<keyword evidence="3" id="KW-0812">Transmembrane</keyword>
<dbReference type="EMBL" id="JAGGKX010000009">
    <property type="protein sequence ID" value="MBP1969993.1"/>
    <property type="molecule type" value="Genomic_DNA"/>
</dbReference>